<dbReference type="EMBL" id="AP024485">
    <property type="protein sequence ID" value="BCS89594.1"/>
    <property type="molecule type" value="Genomic_DNA"/>
</dbReference>
<proteinExistence type="predicted"/>
<evidence type="ECO:0000313" key="1">
    <source>
        <dbReference type="EMBL" id="BCS89594.1"/>
    </source>
</evidence>
<gene>
    <name evidence="1" type="ORF">PSDVSF_28360</name>
</gene>
<reference evidence="1" key="1">
    <citation type="journal article" date="2022" name="Arch. Microbiol.">
        <title>Pseudodesulfovibrio sediminis sp. nov., a mesophilic and neutrophilic sulfate-reducing bacterium isolated from sediment of a brackish lake.</title>
        <authorList>
            <person name="Takahashi A."/>
            <person name="Kojima H."/>
            <person name="Watanabe M."/>
            <person name="Fukui M."/>
        </authorList>
    </citation>
    <scope>NUCLEOTIDE SEQUENCE</scope>
    <source>
        <strain evidence="1">SF6</strain>
    </source>
</reference>
<dbReference type="Proteomes" id="UP001053296">
    <property type="component" value="Chromosome"/>
</dbReference>
<keyword evidence="2" id="KW-1185">Reference proteome</keyword>
<dbReference type="RefSeq" id="WP_229591561.1">
    <property type="nucleotide sequence ID" value="NZ_AP024485.1"/>
</dbReference>
<name>A0ABM7P9C8_9BACT</name>
<sequence length="260" mass="28731">MIEPIEITDISDPDIACRGLCDHCGREHSLPVGPAMAPALALFHRLEREGRIDFDVPVSEASPWMTTDYVWSEARGQMFGVLVVRDQSGRTGVIKAFSGQYNSRWRVPGWVGPLLDVERFRMVTALEEKCIKQMSREFEQSTDAALKKTLADARKKASRNLQRRIHSMFLIPSFAHGRSPLPMAACGTGGIPTGTGDCCAPKLLGYAALNGLTPLGLAEFYFGRTNRSGTREHGTFYPSCKDKCGRILGYMLCGLEDARQ</sequence>
<organism evidence="1 2">
    <name type="scientific">Pseudodesulfovibrio sediminis</name>
    <dbReference type="NCBI Taxonomy" id="2810563"/>
    <lineage>
        <taxon>Bacteria</taxon>
        <taxon>Pseudomonadati</taxon>
        <taxon>Thermodesulfobacteriota</taxon>
        <taxon>Desulfovibrionia</taxon>
        <taxon>Desulfovibrionales</taxon>
        <taxon>Desulfovibrionaceae</taxon>
    </lineage>
</organism>
<protein>
    <submittedName>
        <fullName evidence="1">Uncharacterized protein</fullName>
    </submittedName>
</protein>
<evidence type="ECO:0000313" key="2">
    <source>
        <dbReference type="Proteomes" id="UP001053296"/>
    </source>
</evidence>
<accession>A0ABM7P9C8</accession>